<dbReference type="OrthoDB" id="1266846at2"/>
<comment type="caution">
    <text evidence="2">The sequence shown here is derived from an EMBL/GenBank/DDBJ whole genome shotgun (WGS) entry which is preliminary data.</text>
</comment>
<dbReference type="AlphaFoldDB" id="A0A0J7IXB3"/>
<protein>
    <recommendedName>
        <fullName evidence="1">DUF7674 domain-containing protein</fullName>
    </recommendedName>
</protein>
<gene>
    <name evidence="2" type="ORF">ACM44_11760</name>
</gene>
<dbReference type="EMBL" id="LFNG01000016">
    <property type="protein sequence ID" value="KMQ70587.1"/>
    <property type="molecule type" value="Genomic_DNA"/>
</dbReference>
<dbReference type="Pfam" id="PF24722">
    <property type="entry name" value="DUF7674"/>
    <property type="match status" value="1"/>
</dbReference>
<dbReference type="InterPro" id="IPR056091">
    <property type="entry name" value="DUF7674"/>
</dbReference>
<evidence type="ECO:0000313" key="2">
    <source>
        <dbReference type="EMBL" id="KMQ70587.1"/>
    </source>
</evidence>
<dbReference type="RefSeq" id="WP_048500233.1">
    <property type="nucleotide sequence ID" value="NZ_LFNG01000016.1"/>
</dbReference>
<dbReference type="PATRIC" id="fig|1304281.5.peg.2521"/>
<dbReference type="STRING" id="1304281.ACM44_11760"/>
<accession>A0A0J7IXB3</accession>
<proteinExistence type="predicted"/>
<organism evidence="2 3">
    <name type="scientific">Chryseobacterium koreense CCUG 49689</name>
    <dbReference type="NCBI Taxonomy" id="1304281"/>
    <lineage>
        <taxon>Bacteria</taxon>
        <taxon>Pseudomonadati</taxon>
        <taxon>Bacteroidota</taxon>
        <taxon>Flavobacteriia</taxon>
        <taxon>Flavobacteriales</taxon>
        <taxon>Weeksellaceae</taxon>
        <taxon>Chryseobacterium group</taxon>
        <taxon>Chryseobacterium</taxon>
    </lineage>
</organism>
<evidence type="ECO:0000259" key="1">
    <source>
        <dbReference type="Pfam" id="PF24722"/>
    </source>
</evidence>
<evidence type="ECO:0000313" key="3">
    <source>
        <dbReference type="Proteomes" id="UP000035900"/>
    </source>
</evidence>
<reference evidence="2 3" key="1">
    <citation type="journal article" date="2004" name="Int. J. Syst. Evol. Microbiol.">
        <title>Kaistella koreensis gen. nov., sp. nov., a novel member of the Chryseobacterium-Bergeyella-Riemerella branch.</title>
        <authorList>
            <person name="Kim M.K."/>
            <person name="Im W.T."/>
            <person name="Shin Y.K."/>
            <person name="Lim J.H."/>
            <person name="Kim S.H."/>
            <person name="Lee B.C."/>
            <person name="Park M.Y."/>
            <person name="Lee K.Y."/>
            <person name="Lee S.T."/>
        </authorList>
    </citation>
    <scope>NUCLEOTIDE SEQUENCE [LARGE SCALE GENOMIC DNA]</scope>
    <source>
        <strain evidence="2 3">CCUG 49689</strain>
    </source>
</reference>
<name>A0A0J7IXB3_9FLAO</name>
<feature type="domain" description="DUF7674" evidence="1">
    <location>
        <begin position="12"/>
        <end position="115"/>
    </location>
</feature>
<keyword evidence="3" id="KW-1185">Reference proteome</keyword>
<sequence>MNEINENTASTYLAHHYGEIKEEINELSMRKNFAGIFQAIVNHINLLLSKGQIEKIGTKIKFIGWLHKRGNEYVQYIIENLFVRSFEGMKRRCTTEQWIYMYQLIPNNLKHVYQLQNTNYLTQKTSL</sequence>
<dbReference type="Proteomes" id="UP000035900">
    <property type="component" value="Unassembled WGS sequence"/>
</dbReference>